<keyword evidence="3" id="KW-0479">Metal-binding</keyword>
<feature type="transmembrane region" description="Helical" evidence="7">
    <location>
        <begin position="21"/>
        <end position="46"/>
    </location>
</feature>
<feature type="transmembrane region" description="Helical" evidence="7">
    <location>
        <begin position="394"/>
        <end position="413"/>
    </location>
</feature>
<dbReference type="GO" id="GO:0051539">
    <property type="term" value="F:4 iron, 4 sulfur cluster binding"/>
    <property type="evidence" value="ECO:0007669"/>
    <property type="project" value="UniProtKB-KW"/>
</dbReference>
<dbReference type="InterPro" id="IPR051684">
    <property type="entry name" value="Electron_Trans/Redox"/>
</dbReference>
<feature type="transmembrane region" description="Helical" evidence="7">
    <location>
        <begin position="112"/>
        <end position="129"/>
    </location>
</feature>
<sequence>MNRTAPISRWPRRFGDALRDNRPAIAVVQWAFVGLYLVLLIVPALVPADDASGGVLHSLGRFAEALFWGVWWPGVILSVMLIGQFWCGLLCPDGTLTEFASRHGKGGKIPGWLRWPALPLAAFAVITVFEYALQAHDTPRGTLLAVGTMSALALACGVFVGRGKRVWCRYACPVGGVFSLLARCAVLHFRVDRSAWDAAPRPIPKPVDCPALLDVRRLRSNEKCNMCARCSGHRNAVALAWRAPGEEIAALREDEARPWEAAGIVFVLIGLLYGALYWQHSPWHHALLASGLPAVPAAVAAVLLPALVLGGGTALLLAAASGGRRLTATRLAYALIPLGGFGLFLGAVEHALHILHDEGFVVAPLLPWLRAAVLLPATLWSARAGCVILRDGTAARTGFIAGSAVLALAWQFAPHSFAA</sequence>
<proteinExistence type="predicted"/>
<feature type="transmembrane region" description="Helical" evidence="7">
    <location>
        <begin position="360"/>
        <end position="382"/>
    </location>
</feature>
<gene>
    <name evidence="9" type="ORF">SAMN05421829_10514</name>
</gene>
<feature type="domain" description="4Fe-4S ferredoxin-type" evidence="8">
    <location>
        <begin position="155"/>
        <end position="183"/>
    </location>
</feature>
<feature type="domain" description="4Fe-4S ferredoxin-type" evidence="8">
    <location>
        <begin position="65"/>
        <end position="105"/>
    </location>
</feature>
<keyword evidence="7" id="KW-0812">Transmembrane</keyword>
<evidence type="ECO:0000259" key="8">
    <source>
        <dbReference type="Pfam" id="PF12801"/>
    </source>
</evidence>
<dbReference type="Pfam" id="PF12801">
    <property type="entry name" value="Fer4_5"/>
    <property type="match status" value="2"/>
</dbReference>
<evidence type="ECO:0000256" key="5">
    <source>
        <dbReference type="ARBA" id="ARBA00023004"/>
    </source>
</evidence>
<feature type="transmembrane region" description="Helical" evidence="7">
    <location>
        <begin position="331"/>
        <end position="348"/>
    </location>
</feature>
<dbReference type="EMBL" id="FTMD01000005">
    <property type="protein sequence ID" value="SIQ53400.1"/>
    <property type="molecule type" value="Genomic_DNA"/>
</dbReference>
<feature type="transmembrane region" description="Helical" evidence="7">
    <location>
        <begin position="141"/>
        <end position="160"/>
    </location>
</feature>
<protein>
    <submittedName>
        <fullName evidence="9">4Fe-4S binding domain-containing protein</fullName>
    </submittedName>
</protein>
<dbReference type="GO" id="GO:0046872">
    <property type="term" value="F:metal ion binding"/>
    <property type="evidence" value="ECO:0007669"/>
    <property type="project" value="UniProtKB-KW"/>
</dbReference>
<dbReference type="GO" id="GO:0005886">
    <property type="term" value="C:plasma membrane"/>
    <property type="evidence" value="ECO:0007669"/>
    <property type="project" value="TreeGrafter"/>
</dbReference>
<evidence type="ECO:0000256" key="4">
    <source>
        <dbReference type="ARBA" id="ARBA00022982"/>
    </source>
</evidence>
<evidence type="ECO:0000256" key="1">
    <source>
        <dbReference type="ARBA" id="ARBA00022448"/>
    </source>
</evidence>
<dbReference type="InterPro" id="IPR017896">
    <property type="entry name" value="4Fe4S_Fe-S-bd"/>
</dbReference>
<evidence type="ECO:0000256" key="2">
    <source>
        <dbReference type="ARBA" id="ARBA00022485"/>
    </source>
</evidence>
<dbReference type="PANTHER" id="PTHR30176:SF3">
    <property type="entry name" value="FERREDOXIN-TYPE PROTEIN NAPH"/>
    <property type="match status" value="1"/>
</dbReference>
<keyword evidence="2" id="KW-0004">4Fe-4S</keyword>
<keyword evidence="4" id="KW-0249">Electron transport</keyword>
<organism evidence="9 10">
    <name type="scientific">Aromatoleum tolulyticum</name>
    <dbReference type="NCBI Taxonomy" id="34027"/>
    <lineage>
        <taxon>Bacteria</taxon>
        <taxon>Pseudomonadati</taxon>
        <taxon>Pseudomonadota</taxon>
        <taxon>Betaproteobacteria</taxon>
        <taxon>Rhodocyclales</taxon>
        <taxon>Rhodocyclaceae</taxon>
        <taxon>Aromatoleum</taxon>
    </lineage>
</organism>
<feature type="transmembrane region" description="Helical" evidence="7">
    <location>
        <begin position="66"/>
        <end position="91"/>
    </location>
</feature>
<keyword evidence="7" id="KW-1133">Transmembrane helix</keyword>
<keyword evidence="1" id="KW-0813">Transport</keyword>
<keyword evidence="7" id="KW-0472">Membrane</keyword>
<feature type="transmembrane region" description="Helical" evidence="7">
    <location>
        <begin position="261"/>
        <end position="278"/>
    </location>
</feature>
<evidence type="ECO:0000256" key="6">
    <source>
        <dbReference type="ARBA" id="ARBA00023014"/>
    </source>
</evidence>
<evidence type="ECO:0000256" key="3">
    <source>
        <dbReference type="ARBA" id="ARBA00022723"/>
    </source>
</evidence>
<keyword evidence="10" id="KW-1185">Reference proteome</keyword>
<feature type="transmembrane region" description="Helical" evidence="7">
    <location>
        <begin position="298"/>
        <end position="319"/>
    </location>
</feature>
<dbReference type="PANTHER" id="PTHR30176">
    <property type="entry name" value="FERREDOXIN-TYPE PROTEIN NAPH"/>
    <property type="match status" value="1"/>
</dbReference>
<dbReference type="STRING" id="34027.SAMN05421829_10514"/>
<dbReference type="AlphaFoldDB" id="A0A1N6TJ25"/>
<dbReference type="Proteomes" id="UP000186819">
    <property type="component" value="Unassembled WGS sequence"/>
</dbReference>
<dbReference type="OrthoDB" id="9806398at2"/>
<reference evidence="10" key="1">
    <citation type="submission" date="2017-01" db="EMBL/GenBank/DDBJ databases">
        <authorList>
            <person name="Varghese N."/>
            <person name="Submissions S."/>
        </authorList>
    </citation>
    <scope>NUCLEOTIDE SEQUENCE [LARGE SCALE GENOMIC DNA]</scope>
    <source>
        <strain evidence="10">ATCC 51758</strain>
    </source>
</reference>
<keyword evidence="5" id="KW-0408">Iron</keyword>
<accession>A0A1N6TJ25</accession>
<evidence type="ECO:0000313" key="10">
    <source>
        <dbReference type="Proteomes" id="UP000186819"/>
    </source>
</evidence>
<keyword evidence="6" id="KW-0411">Iron-sulfur</keyword>
<evidence type="ECO:0000256" key="7">
    <source>
        <dbReference type="SAM" id="Phobius"/>
    </source>
</evidence>
<dbReference type="RefSeq" id="WP_076601719.1">
    <property type="nucleotide sequence ID" value="NZ_FTMD01000005.1"/>
</dbReference>
<name>A0A1N6TJ25_9RHOO</name>
<evidence type="ECO:0000313" key="9">
    <source>
        <dbReference type="EMBL" id="SIQ53400.1"/>
    </source>
</evidence>